<sequence length="44" mass="5034">MFKKRTESNLITVFSEKEAFISGICFHHLLLNEEDSSSVVSVPY</sequence>
<keyword evidence="2" id="KW-1185">Reference proteome</keyword>
<evidence type="ECO:0000313" key="2">
    <source>
        <dbReference type="Proteomes" id="UP000270094"/>
    </source>
</evidence>
<protein>
    <submittedName>
        <fullName evidence="1">Uncharacterized protein</fullName>
    </submittedName>
</protein>
<evidence type="ECO:0000313" key="1">
    <source>
        <dbReference type="EMBL" id="VDM69958.1"/>
    </source>
</evidence>
<dbReference type="AlphaFoldDB" id="A0A3P7KQM8"/>
<organism evidence="1 2">
    <name type="scientific">Strongylus vulgaris</name>
    <name type="common">Blood worm</name>
    <dbReference type="NCBI Taxonomy" id="40348"/>
    <lineage>
        <taxon>Eukaryota</taxon>
        <taxon>Metazoa</taxon>
        <taxon>Ecdysozoa</taxon>
        <taxon>Nematoda</taxon>
        <taxon>Chromadorea</taxon>
        <taxon>Rhabditida</taxon>
        <taxon>Rhabditina</taxon>
        <taxon>Rhabditomorpha</taxon>
        <taxon>Strongyloidea</taxon>
        <taxon>Strongylidae</taxon>
        <taxon>Strongylus</taxon>
    </lineage>
</organism>
<name>A0A3P7KQM8_STRVU</name>
<proteinExistence type="predicted"/>
<dbReference type="Proteomes" id="UP000270094">
    <property type="component" value="Unassembled WGS sequence"/>
</dbReference>
<reference evidence="1 2" key="1">
    <citation type="submission" date="2018-11" db="EMBL/GenBank/DDBJ databases">
        <authorList>
            <consortium name="Pathogen Informatics"/>
        </authorList>
    </citation>
    <scope>NUCLEOTIDE SEQUENCE [LARGE SCALE GENOMIC DNA]</scope>
</reference>
<accession>A0A3P7KQM8</accession>
<gene>
    <name evidence="1" type="ORF">SVUK_LOCUS4956</name>
</gene>
<dbReference type="EMBL" id="UYYB01014209">
    <property type="protein sequence ID" value="VDM69958.1"/>
    <property type="molecule type" value="Genomic_DNA"/>
</dbReference>